<keyword evidence="2" id="KW-1185">Reference proteome</keyword>
<dbReference type="KEGG" id="vg:77944136"/>
<accession>A0AAE7X211</accession>
<sequence>MNDKKKPVQYIKNKNFVPYEQLTDAPSRQFRKILDELDINQAKWKTYLDDYLRAIHPDDSGPAMEVKRARSTALGNIQSTLFCSRTLSHNKFLMGLKILKIKEVLMDITVTKESGETKTVSEKTILMKSYVDFSKD</sequence>
<dbReference type="GeneID" id="77944136"/>
<gene>
    <name evidence="1" type="primary">258</name>
    <name evidence="1" type="ORF">AH04_258</name>
</gene>
<dbReference type="RefSeq" id="YP_010668012.1">
    <property type="nucleotide sequence ID" value="NC_070952.1"/>
</dbReference>
<evidence type="ECO:0000313" key="1">
    <source>
        <dbReference type="EMBL" id="QZA70731.1"/>
    </source>
</evidence>
<dbReference type="EMBL" id="MZ501267">
    <property type="protein sequence ID" value="QZA70731.1"/>
    <property type="molecule type" value="Genomic_DNA"/>
</dbReference>
<dbReference type="Proteomes" id="UP000827517">
    <property type="component" value="Segment"/>
</dbReference>
<reference evidence="1" key="1">
    <citation type="submission" date="2021-07" db="EMBL/GenBank/DDBJ databases">
        <authorList>
            <person name="Roth S.J."/>
            <person name="Krukonis G.P."/>
            <person name="Delesalle V.A."/>
        </authorList>
    </citation>
    <scope>NUCLEOTIDE SEQUENCE</scope>
</reference>
<organism evidence="1 2">
    <name type="scientific">Erwinia phage AH04</name>
    <dbReference type="NCBI Taxonomy" id="2869569"/>
    <lineage>
        <taxon>Viruses</taxon>
        <taxon>Duplodnaviria</taxon>
        <taxon>Heunggongvirae</taxon>
        <taxon>Uroviricota</taxon>
        <taxon>Caudoviricetes</taxon>
        <taxon>Chimalliviridae</taxon>
        <taxon>Meadowvirus</taxon>
        <taxon>Meadowvirus AH04</taxon>
    </lineage>
</organism>
<evidence type="ECO:0000313" key="2">
    <source>
        <dbReference type="Proteomes" id="UP000827517"/>
    </source>
</evidence>
<proteinExistence type="predicted"/>
<protein>
    <submittedName>
        <fullName evidence="1">Uncharacterized protein</fullName>
    </submittedName>
</protein>
<name>A0AAE7X211_9CAUD</name>